<evidence type="ECO:0000256" key="1">
    <source>
        <dbReference type="SAM" id="Phobius"/>
    </source>
</evidence>
<dbReference type="AlphaFoldDB" id="A0A4U8WBR8"/>
<name>A0A4U8WBR8_9FLAO</name>
<keyword evidence="1" id="KW-0812">Transmembrane</keyword>
<feature type="transmembrane region" description="Helical" evidence="1">
    <location>
        <begin position="74"/>
        <end position="94"/>
    </location>
</feature>
<proteinExistence type="predicted"/>
<organism evidence="2 3">
    <name type="scientific">Chryseobacterium taihuense</name>
    <dbReference type="NCBI Taxonomy" id="1141221"/>
    <lineage>
        <taxon>Bacteria</taxon>
        <taxon>Pseudomonadati</taxon>
        <taxon>Bacteroidota</taxon>
        <taxon>Flavobacteriia</taxon>
        <taxon>Flavobacteriales</taxon>
        <taxon>Weeksellaceae</taxon>
        <taxon>Chryseobacterium group</taxon>
        <taxon>Chryseobacterium</taxon>
    </lineage>
</organism>
<dbReference type="EMBL" id="LR215974">
    <property type="protein sequence ID" value="VFB03732.1"/>
    <property type="molecule type" value="Genomic_DNA"/>
</dbReference>
<gene>
    <name evidence="2" type="ORF">NCTC12078_01748</name>
</gene>
<keyword evidence="1" id="KW-0472">Membrane</keyword>
<dbReference type="KEGG" id="ctai:NCTC12078_01748"/>
<sequence length="127" mass="15078">MIVLQIWLLLSIGNYYSFITNKDVELSINMPIIYIPLIIIIGFNYFTLDFKDTWIIYCKEFDKISTRKNKKGSIIVWCIIFLIIINTFFSFYLLSVKAKKNQTGPYSKEYIQLQKNKDSLDNINKIR</sequence>
<keyword evidence="1" id="KW-1133">Transmembrane helix</keyword>
<reference evidence="2 3" key="1">
    <citation type="submission" date="2019-02" db="EMBL/GenBank/DDBJ databases">
        <authorList>
            <consortium name="Pathogen Informatics"/>
        </authorList>
    </citation>
    <scope>NUCLEOTIDE SEQUENCE [LARGE SCALE GENOMIC DNA]</scope>
    <source>
        <strain evidence="2 3">3012STDY6944375</strain>
    </source>
</reference>
<accession>A0A4U8WBR8</accession>
<feature type="transmembrane region" description="Helical" evidence="1">
    <location>
        <begin position="26"/>
        <end position="46"/>
    </location>
</feature>
<evidence type="ECO:0000313" key="3">
    <source>
        <dbReference type="Proteomes" id="UP000290013"/>
    </source>
</evidence>
<dbReference type="Proteomes" id="UP000290013">
    <property type="component" value="Chromosome"/>
</dbReference>
<evidence type="ECO:0000313" key="2">
    <source>
        <dbReference type="EMBL" id="VFB03732.1"/>
    </source>
</evidence>
<protein>
    <submittedName>
        <fullName evidence="2">Uncharacterized protein</fullName>
    </submittedName>
</protein>
<dbReference type="RefSeq" id="WP_130914223.1">
    <property type="nucleotide sequence ID" value="NZ_LR215974.1"/>
</dbReference>